<sequence>AYDQSEITALAAATLALEMLYIQAAKKGE</sequence>
<keyword evidence="1" id="KW-0378">Hydrolase</keyword>
<evidence type="ECO:0000313" key="2">
    <source>
        <dbReference type="Proteomes" id="UP000281340"/>
    </source>
</evidence>
<accession>A0A3L9IX23</accession>
<dbReference type="EMBL" id="RDDM01000419">
    <property type="protein sequence ID" value="RLY52785.1"/>
    <property type="molecule type" value="Genomic_DNA"/>
</dbReference>
<feature type="non-terminal residue" evidence="1">
    <location>
        <position position="1"/>
    </location>
</feature>
<dbReference type="Proteomes" id="UP000281340">
    <property type="component" value="Unassembled WGS sequence"/>
</dbReference>
<evidence type="ECO:0000313" key="1">
    <source>
        <dbReference type="EMBL" id="RLY52785.1"/>
    </source>
</evidence>
<protein>
    <submittedName>
        <fullName evidence="1">Agmatinase</fullName>
        <ecNumber evidence="1">3.5.3.11</ecNumber>
    </submittedName>
</protein>
<organism evidence="1 2">
    <name type="scientific">Escherichia coli</name>
    <dbReference type="NCBI Taxonomy" id="562"/>
    <lineage>
        <taxon>Bacteria</taxon>
        <taxon>Pseudomonadati</taxon>
        <taxon>Pseudomonadota</taxon>
        <taxon>Gammaproteobacteria</taxon>
        <taxon>Enterobacterales</taxon>
        <taxon>Enterobacteriaceae</taxon>
        <taxon>Escherichia</taxon>
    </lineage>
</organism>
<dbReference type="AlphaFoldDB" id="A0A3L9IX23"/>
<gene>
    <name evidence="1" type="ORF">EAI46_26055</name>
</gene>
<reference evidence="1 2" key="1">
    <citation type="submission" date="2018-10" db="EMBL/GenBank/DDBJ databases">
        <title>Comparison of Escherichia coli isolates recovered from retail chicken and from chicken fecal samples by antimicrobial susceptibility test and whole genome sequencing.</title>
        <authorList>
            <person name="Tang B."/>
            <person name="Ma Y."/>
            <person name="He X."/>
            <person name="Cao L."/>
            <person name="Xia X."/>
            <person name="Yang H."/>
        </authorList>
    </citation>
    <scope>NUCLEOTIDE SEQUENCE [LARGE SCALE GENOMIC DNA]</scope>
    <source>
        <strain evidence="1 2">CMJH98b</strain>
    </source>
</reference>
<name>A0A3L9IX23_ECOLX</name>
<proteinExistence type="predicted"/>
<comment type="caution">
    <text evidence="1">The sequence shown here is derived from an EMBL/GenBank/DDBJ whole genome shotgun (WGS) entry which is preliminary data.</text>
</comment>
<dbReference type="EC" id="3.5.3.11" evidence="1"/>
<dbReference type="GO" id="GO:0008783">
    <property type="term" value="F:agmatinase activity"/>
    <property type="evidence" value="ECO:0007669"/>
    <property type="project" value="UniProtKB-EC"/>
</dbReference>